<dbReference type="RefSeq" id="WP_090205927.1">
    <property type="nucleotide sequence ID" value="NZ_FOZM01000001.1"/>
</dbReference>
<evidence type="ECO:0000313" key="1">
    <source>
        <dbReference type="EMBL" id="SFS13244.1"/>
    </source>
</evidence>
<dbReference type="EMBL" id="FOZM01000001">
    <property type="protein sequence ID" value="SFS13244.1"/>
    <property type="molecule type" value="Genomic_DNA"/>
</dbReference>
<dbReference type="OrthoDB" id="7863173at2"/>
<accession>A0A1I6MC08</accession>
<evidence type="ECO:0000313" key="2">
    <source>
        <dbReference type="Proteomes" id="UP000198926"/>
    </source>
</evidence>
<dbReference type="STRING" id="1123755.SAMN05444714_1512"/>
<dbReference type="AlphaFoldDB" id="A0A1I6MC08"/>
<gene>
    <name evidence="1" type="ORF">SAMN05444714_1512</name>
</gene>
<proteinExistence type="predicted"/>
<reference evidence="1 2" key="1">
    <citation type="submission" date="2016-10" db="EMBL/GenBank/DDBJ databases">
        <authorList>
            <person name="de Groot N.N."/>
        </authorList>
    </citation>
    <scope>NUCLEOTIDE SEQUENCE [LARGE SCALE GENOMIC DNA]</scope>
    <source>
        <strain evidence="1 2">DSM 29433</strain>
    </source>
</reference>
<dbReference type="Proteomes" id="UP000198926">
    <property type="component" value="Unassembled WGS sequence"/>
</dbReference>
<name>A0A1I6MC08_9RHOB</name>
<sequence length="260" mass="29574">MTSPLLQDRTYLMGYWPTEDNPKRSLRYYRQLHEKSIALISGGNLVFMSDCPDTIAATTAFAEKHDVRLHVITRAVVDLPKYPLMPKLYDLSVAFGEALPDNASKRSGDKGIIHYLRDLKGTSRETFEKVFGIWHSKIALLDEIAKANVFETSTFAWIDFSIARFVGKREAWNFNLIDAARDDAIYHYRSPMKKNGTRLPLNASCLLGQTAAIDWLNQTYDAAFKTALTEVYPNDEETVLADVHRDNRAKFITITDEMIA</sequence>
<protein>
    <submittedName>
        <fullName evidence="1">Uncharacterized protein</fullName>
    </submittedName>
</protein>
<organism evidence="1 2">
    <name type="scientific">Yoonia litorea</name>
    <dbReference type="NCBI Taxonomy" id="1123755"/>
    <lineage>
        <taxon>Bacteria</taxon>
        <taxon>Pseudomonadati</taxon>
        <taxon>Pseudomonadota</taxon>
        <taxon>Alphaproteobacteria</taxon>
        <taxon>Rhodobacterales</taxon>
        <taxon>Paracoccaceae</taxon>
        <taxon>Yoonia</taxon>
    </lineage>
</organism>
<keyword evidence="2" id="KW-1185">Reference proteome</keyword>